<evidence type="ECO:0000313" key="7">
    <source>
        <dbReference type="Proteomes" id="UP001500194"/>
    </source>
</evidence>
<dbReference type="GeneID" id="68573514"/>
<dbReference type="Proteomes" id="UP001500194">
    <property type="component" value="Unassembled WGS sequence"/>
</dbReference>
<evidence type="ECO:0000256" key="3">
    <source>
        <dbReference type="ARBA" id="ARBA00022801"/>
    </source>
</evidence>
<sequence length="264" mass="28674">MSDIAGTLVCAHVVNVPGYLAQQRYLPLYDQDLNRAFPGKERSTPAQRIANELFRGLFSRCDYGIDFHTSTRGRTTMFHTRAQLADDEVARLADAFGANVVMAGIGEEDNSIRTACTARGIPTITVEMGEAHRFQQAYVERALAGTESVLTELGMVDGERVTPDWRRVVDATVEKTWLRADRGGLVEMHADKRTVLDGGDAVCTVHDHFGTASADVVAPYRGLVVGLLRNPVAQPGHPVCHFVSLDAETADAVRASDPPVTPDA</sequence>
<accession>A0AAV3T185</accession>
<protein>
    <recommendedName>
        <fullName evidence="5">Succinylglutamate desuccinylase/Aspartoacylase catalytic domain-containing protein</fullName>
    </recommendedName>
</protein>
<dbReference type="SUPFAM" id="SSF53187">
    <property type="entry name" value="Zn-dependent exopeptidases"/>
    <property type="match status" value="1"/>
</dbReference>
<dbReference type="GO" id="GO:0016788">
    <property type="term" value="F:hydrolase activity, acting on ester bonds"/>
    <property type="evidence" value="ECO:0007669"/>
    <property type="project" value="InterPro"/>
</dbReference>
<dbReference type="InterPro" id="IPR055438">
    <property type="entry name" value="AstE_AspA_cat"/>
</dbReference>
<dbReference type="InterPro" id="IPR053138">
    <property type="entry name" value="N-alpha-Ac-DABA_deacetylase"/>
</dbReference>
<evidence type="ECO:0000256" key="1">
    <source>
        <dbReference type="ARBA" id="ARBA00001947"/>
    </source>
</evidence>
<evidence type="ECO:0000256" key="2">
    <source>
        <dbReference type="ARBA" id="ARBA00022723"/>
    </source>
</evidence>
<dbReference type="EMBL" id="BAAADU010000002">
    <property type="protein sequence ID" value="GAA0654829.1"/>
    <property type="molecule type" value="Genomic_DNA"/>
</dbReference>
<dbReference type="PANTHER" id="PTHR37326:SF1">
    <property type="entry name" value="BLL3975 PROTEIN"/>
    <property type="match status" value="1"/>
</dbReference>
<dbReference type="CDD" id="cd06251">
    <property type="entry name" value="M14_ASTE_ASPA-like"/>
    <property type="match status" value="1"/>
</dbReference>
<keyword evidence="2" id="KW-0479">Metal-binding</keyword>
<name>A0AAV3T185_9EURY</name>
<reference evidence="6 7" key="1">
    <citation type="journal article" date="2019" name="Int. J. Syst. Evol. Microbiol.">
        <title>The Global Catalogue of Microorganisms (GCM) 10K type strain sequencing project: providing services to taxonomists for standard genome sequencing and annotation.</title>
        <authorList>
            <consortium name="The Broad Institute Genomics Platform"/>
            <consortium name="The Broad Institute Genome Sequencing Center for Infectious Disease"/>
            <person name="Wu L."/>
            <person name="Ma J."/>
        </authorList>
    </citation>
    <scope>NUCLEOTIDE SEQUENCE [LARGE SCALE GENOMIC DNA]</scope>
    <source>
        <strain evidence="6 7">JCM 16327</strain>
    </source>
</reference>
<dbReference type="Pfam" id="PF24827">
    <property type="entry name" value="AstE_AspA_cat"/>
    <property type="match status" value="1"/>
</dbReference>
<proteinExistence type="predicted"/>
<gene>
    <name evidence="6" type="ORF">GCM10009019_18090</name>
</gene>
<organism evidence="6 7">
    <name type="scientific">Salarchaeum japonicum</name>
    <dbReference type="NCBI Taxonomy" id="555573"/>
    <lineage>
        <taxon>Archaea</taxon>
        <taxon>Methanobacteriati</taxon>
        <taxon>Methanobacteriota</taxon>
        <taxon>Stenosarchaea group</taxon>
        <taxon>Halobacteria</taxon>
        <taxon>Halobacteriales</taxon>
        <taxon>Halobacteriaceae</taxon>
    </lineage>
</organism>
<keyword evidence="7" id="KW-1185">Reference proteome</keyword>
<keyword evidence="3" id="KW-0378">Hydrolase</keyword>
<dbReference type="AlphaFoldDB" id="A0AAV3T185"/>
<evidence type="ECO:0000313" key="6">
    <source>
        <dbReference type="EMBL" id="GAA0654829.1"/>
    </source>
</evidence>
<comment type="cofactor">
    <cofactor evidence="1">
        <name>Zn(2+)</name>
        <dbReference type="ChEBI" id="CHEBI:29105"/>
    </cofactor>
</comment>
<feature type="domain" description="Succinylglutamate desuccinylase/Aspartoacylase catalytic" evidence="5">
    <location>
        <begin position="3"/>
        <end position="152"/>
    </location>
</feature>
<dbReference type="Gene3D" id="3.40.630.10">
    <property type="entry name" value="Zn peptidases"/>
    <property type="match status" value="1"/>
</dbReference>
<evidence type="ECO:0000256" key="4">
    <source>
        <dbReference type="ARBA" id="ARBA00022833"/>
    </source>
</evidence>
<keyword evidence="4" id="KW-0862">Zinc</keyword>
<dbReference type="GO" id="GO:0046872">
    <property type="term" value="F:metal ion binding"/>
    <property type="evidence" value="ECO:0007669"/>
    <property type="project" value="UniProtKB-KW"/>
</dbReference>
<evidence type="ECO:0000259" key="5">
    <source>
        <dbReference type="Pfam" id="PF24827"/>
    </source>
</evidence>
<comment type="caution">
    <text evidence="6">The sequence shown here is derived from an EMBL/GenBank/DDBJ whole genome shotgun (WGS) entry which is preliminary data.</text>
</comment>
<dbReference type="PANTHER" id="PTHR37326">
    <property type="entry name" value="BLL3975 PROTEIN"/>
    <property type="match status" value="1"/>
</dbReference>
<dbReference type="RefSeq" id="WP_227260345.1">
    <property type="nucleotide sequence ID" value="NZ_BAAADU010000002.1"/>
</dbReference>